<organism evidence="2 3">
    <name type="scientific">Nocardia ignorata</name>
    <dbReference type="NCBI Taxonomy" id="145285"/>
    <lineage>
        <taxon>Bacteria</taxon>
        <taxon>Bacillati</taxon>
        <taxon>Actinomycetota</taxon>
        <taxon>Actinomycetes</taxon>
        <taxon>Mycobacteriales</taxon>
        <taxon>Nocardiaceae</taxon>
        <taxon>Nocardia</taxon>
    </lineage>
</organism>
<evidence type="ECO:0008006" key="4">
    <source>
        <dbReference type="Google" id="ProtNLM"/>
    </source>
</evidence>
<evidence type="ECO:0000256" key="1">
    <source>
        <dbReference type="SAM" id="Phobius"/>
    </source>
</evidence>
<dbReference type="Proteomes" id="UP000295087">
    <property type="component" value="Unassembled WGS sequence"/>
</dbReference>
<name>A0A4R6P6B0_NOCIG</name>
<feature type="transmembrane region" description="Helical" evidence="1">
    <location>
        <begin position="99"/>
        <end position="116"/>
    </location>
</feature>
<keyword evidence="1" id="KW-0472">Membrane</keyword>
<feature type="transmembrane region" description="Helical" evidence="1">
    <location>
        <begin position="122"/>
        <end position="143"/>
    </location>
</feature>
<dbReference type="RefSeq" id="WP_067488158.1">
    <property type="nucleotide sequence ID" value="NZ_SNXK01000008.1"/>
</dbReference>
<dbReference type="EMBL" id="SNXK01000008">
    <property type="protein sequence ID" value="TDP31519.1"/>
    <property type="molecule type" value="Genomic_DNA"/>
</dbReference>
<keyword evidence="3" id="KW-1185">Reference proteome</keyword>
<proteinExistence type="predicted"/>
<reference evidence="2 3" key="1">
    <citation type="submission" date="2019-03" db="EMBL/GenBank/DDBJ databases">
        <title>Genomic Encyclopedia of Type Strains, Phase IV (KMG-IV): sequencing the most valuable type-strain genomes for metagenomic binning, comparative biology and taxonomic classification.</title>
        <authorList>
            <person name="Goeker M."/>
        </authorList>
    </citation>
    <scope>NUCLEOTIDE SEQUENCE [LARGE SCALE GENOMIC DNA]</scope>
    <source>
        <strain evidence="2 3">DSM 44496</strain>
    </source>
</reference>
<keyword evidence="1" id="KW-1133">Transmembrane helix</keyword>
<accession>A0A4R6P6B0</accession>
<evidence type="ECO:0000313" key="2">
    <source>
        <dbReference type="EMBL" id="TDP31519.1"/>
    </source>
</evidence>
<protein>
    <recommendedName>
        <fullName evidence="4">Transmembrane protein</fullName>
    </recommendedName>
</protein>
<comment type="caution">
    <text evidence="2">The sequence shown here is derived from an EMBL/GenBank/DDBJ whole genome shotgun (WGS) entry which is preliminary data.</text>
</comment>
<sequence>MNNGAAGRRLQELRPARWLIFIETVSAVVLGVITLSFSYPGAGEPPILVQLLGLTFLVGAFAANLHVWRGIIVSELIPDAGEVSAAQQLRQRMADEQRLRRAAVMYPVAIFVLVPLPTAWLWFWFILTIIATAVSVVALLRIWQADVRRR</sequence>
<feature type="transmembrane region" description="Helical" evidence="1">
    <location>
        <begin position="47"/>
        <end position="68"/>
    </location>
</feature>
<gene>
    <name evidence="2" type="ORF">DFR75_108124</name>
</gene>
<dbReference type="AlphaFoldDB" id="A0A4R6P6B0"/>
<feature type="transmembrane region" description="Helical" evidence="1">
    <location>
        <begin position="18"/>
        <end position="41"/>
    </location>
</feature>
<keyword evidence="1" id="KW-0812">Transmembrane</keyword>
<evidence type="ECO:0000313" key="3">
    <source>
        <dbReference type="Proteomes" id="UP000295087"/>
    </source>
</evidence>